<organism evidence="2 3">
    <name type="scientific">Roseisalinus antarcticus</name>
    <dbReference type="NCBI Taxonomy" id="254357"/>
    <lineage>
        <taxon>Bacteria</taxon>
        <taxon>Pseudomonadati</taxon>
        <taxon>Pseudomonadota</taxon>
        <taxon>Alphaproteobacteria</taxon>
        <taxon>Rhodobacterales</taxon>
        <taxon>Roseobacteraceae</taxon>
        <taxon>Roseisalinus</taxon>
    </lineage>
</organism>
<dbReference type="GO" id="GO:0030288">
    <property type="term" value="C:outer membrane-bounded periplasmic space"/>
    <property type="evidence" value="ECO:0007669"/>
    <property type="project" value="TreeGrafter"/>
</dbReference>
<dbReference type="PRINTS" id="PR00909">
    <property type="entry name" value="SPERMDNBNDNG"/>
</dbReference>
<dbReference type="SUPFAM" id="SSF53850">
    <property type="entry name" value="Periplasmic binding protein-like II"/>
    <property type="match status" value="1"/>
</dbReference>
<dbReference type="GO" id="GO:0030975">
    <property type="term" value="F:thiamine binding"/>
    <property type="evidence" value="ECO:0007669"/>
    <property type="project" value="TreeGrafter"/>
</dbReference>
<reference evidence="2 3" key="1">
    <citation type="submission" date="2017-03" db="EMBL/GenBank/DDBJ databases">
        <authorList>
            <person name="Afonso C.L."/>
            <person name="Miller P.J."/>
            <person name="Scott M.A."/>
            <person name="Spackman E."/>
            <person name="Goraichik I."/>
            <person name="Dimitrov K.M."/>
            <person name="Suarez D.L."/>
            <person name="Swayne D.E."/>
        </authorList>
    </citation>
    <scope>NUCLEOTIDE SEQUENCE [LARGE SCALE GENOMIC DNA]</scope>
    <source>
        <strain evidence="2 3">CECT 7023</strain>
    </source>
</reference>
<protein>
    <submittedName>
        <fullName evidence="2">Spermidine/putrescine-binding periplasmic protein</fullName>
    </submittedName>
</protein>
<dbReference type="EMBL" id="FWFZ01000020">
    <property type="protein sequence ID" value="SLN68233.1"/>
    <property type="molecule type" value="Genomic_DNA"/>
</dbReference>
<dbReference type="GO" id="GO:0019808">
    <property type="term" value="F:polyamine binding"/>
    <property type="evidence" value="ECO:0007669"/>
    <property type="project" value="InterPro"/>
</dbReference>
<dbReference type="AlphaFoldDB" id="A0A1Y5TRB7"/>
<dbReference type="PANTHER" id="PTHR30006">
    <property type="entry name" value="THIAMINE-BINDING PERIPLASMIC PROTEIN-RELATED"/>
    <property type="match status" value="1"/>
</dbReference>
<dbReference type="Pfam" id="PF13343">
    <property type="entry name" value="SBP_bac_6"/>
    <property type="match status" value="1"/>
</dbReference>
<accession>A0A1Y5TRB7</accession>
<dbReference type="Proteomes" id="UP000193900">
    <property type="component" value="Unassembled WGS sequence"/>
</dbReference>
<proteinExistence type="predicted"/>
<dbReference type="Gene3D" id="3.40.190.10">
    <property type="entry name" value="Periplasmic binding protein-like II"/>
    <property type="match status" value="2"/>
</dbReference>
<keyword evidence="1" id="KW-0732">Signal</keyword>
<keyword evidence="3" id="KW-1185">Reference proteome</keyword>
<evidence type="ECO:0000313" key="2">
    <source>
        <dbReference type="EMBL" id="SLN68233.1"/>
    </source>
</evidence>
<gene>
    <name evidence="2" type="primary">potD_2</name>
    <name evidence="2" type="ORF">ROA7023_03304</name>
</gene>
<dbReference type="GO" id="GO:0030976">
    <property type="term" value="F:thiamine pyrophosphate binding"/>
    <property type="evidence" value="ECO:0007669"/>
    <property type="project" value="TreeGrafter"/>
</dbReference>
<sequence>MRAAGVENPPYGVVMTNEIFTGVLRKEGFFEDLDLSMVPNYADLYPIATAAAGTTGAVGMISPIGIGHRTDLVETPPTKWEDLWTNPEFQGRIGLYNIVNSAGKMTVMMAGRIFGSGIYDTDTDTAFAKLGELGQVIQTDFNMSTASAAGEAIVAPFDFGEIARLRNQGLPVDCIIPEEGMMMWDQTFSIAKNQTTREAAYAYLNFILSPEAQDLLMREFFVSPVNTKVSVPEELSRDVPVYSEAMSGLIEWDWEWANANADELTRRWNETFGA</sequence>
<dbReference type="GO" id="GO:0015888">
    <property type="term" value="P:thiamine transport"/>
    <property type="evidence" value="ECO:0007669"/>
    <property type="project" value="TreeGrafter"/>
</dbReference>
<evidence type="ECO:0000313" key="3">
    <source>
        <dbReference type="Proteomes" id="UP000193900"/>
    </source>
</evidence>
<evidence type="ECO:0000256" key="1">
    <source>
        <dbReference type="ARBA" id="ARBA00022729"/>
    </source>
</evidence>
<dbReference type="PANTHER" id="PTHR30006:SF2">
    <property type="entry name" value="ABC TRANSPORTER SUBSTRATE-BINDING PROTEIN"/>
    <property type="match status" value="1"/>
</dbReference>
<name>A0A1Y5TRB7_9RHOB</name>
<dbReference type="GO" id="GO:0015846">
    <property type="term" value="P:polyamine transport"/>
    <property type="evidence" value="ECO:0007669"/>
    <property type="project" value="InterPro"/>
</dbReference>
<dbReference type="RefSeq" id="WP_200812538.1">
    <property type="nucleotide sequence ID" value="NZ_FWFZ01000020.1"/>
</dbReference>
<dbReference type="InterPro" id="IPR001188">
    <property type="entry name" value="Sperm_putr-bd"/>
</dbReference>